<name>A0A175YQM0_DAUCS</name>
<dbReference type="Proteomes" id="UP000077755">
    <property type="component" value="Chromosome 8"/>
</dbReference>
<dbReference type="PANTHER" id="PTHR47950">
    <property type="entry name" value="CYTOCHROME P450, FAMILY 76, SUBFAMILY C, POLYPEPTIDE 5-RELATED"/>
    <property type="match status" value="1"/>
</dbReference>
<proteinExistence type="inferred from homology"/>
<dbReference type="InterPro" id="IPR002401">
    <property type="entry name" value="Cyt_P450_E_grp-I"/>
</dbReference>
<dbReference type="GO" id="GO:0020037">
    <property type="term" value="F:heme binding"/>
    <property type="evidence" value="ECO:0007669"/>
    <property type="project" value="InterPro"/>
</dbReference>
<dbReference type="GO" id="GO:0016705">
    <property type="term" value="F:oxidoreductase activity, acting on paired donors, with incorporation or reduction of molecular oxygen"/>
    <property type="evidence" value="ECO:0007669"/>
    <property type="project" value="InterPro"/>
</dbReference>
<dbReference type="GO" id="GO:0004497">
    <property type="term" value="F:monooxygenase activity"/>
    <property type="evidence" value="ECO:0007669"/>
    <property type="project" value="UniProtKB-KW"/>
</dbReference>
<keyword evidence="7" id="KW-1185">Reference proteome</keyword>
<dbReference type="Gramene" id="KZM85530">
    <property type="protein sequence ID" value="KZM85530"/>
    <property type="gene ID" value="DCAR_027048"/>
</dbReference>
<evidence type="ECO:0000256" key="4">
    <source>
        <dbReference type="ARBA" id="ARBA00023004"/>
    </source>
</evidence>
<dbReference type="Pfam" id="PF00067">
    <property type="entry name" value="p450"/>
    <property type="match status" value="1"/>
</dbReference>
<dbReference type="PANTHER" id="PTHR47950:SF44">
    <property type="entry name" value="CYTOCHROME P450, FAMILY 76, SUBFAMILY C, POLYPEPTIDE 5-RELATED"/>
    <property type="match status" value="1"/>
</dbReference>
<protein>
    <submittedName>
        <fullName evidence="6">Uncharacterized protein</fullName>
    </submittedName>
</protein>
<organism evidence="6 7">
    <name type="scientific">Daucus carota subsp. sativus</name>
    <name type="common">Carrot</name>
    <dbReference type="NCBI Taxonomy" id="79200"/>
    <lineage>
        <taxon>Eukaryota</taxon>
        <taxon>Viridiplantae</taxon>
        <taxon>Streptophyta</taxon>
        <taxon>Embryophyta</taxon>
        <taxon>Tracheophyta</taxon>
        <taxon>Spermatophyta</taxon>
        <taxon>Magnoliopsida</taxon>
        <taxon>eudicotyledons</taxon>
        <taxon>Gunneridae</taxon>
        <taxon>Pentapetalae</taxon>
        <taxon>asterids</taxon>
        <taxon>campanulids</taxon>
        <taxon>Apiales</taxon>
        <taxon>Apiaceae</taxon>
        <taxon>Apioideae</taxon>
        <taxon>Scandiceae</taxon>
        <taxon>Daucinae</taxon>
        <taxon>Daucus</taxon>
        <taxon>Daucus sect. Daucus</taxon>
    </lineage>
</organism>
<dbReference type="PRINTS" id="PR00463">
    <property type="entry name" value="EP450I"/>
</dbReference>
<dbReference type="AlphaFoldDB" id="A0A175YQM0"/>
<evidence type="ECO:0000313" key="6">
    <source>
        <dbReference type="EMBL" id="WOH13017.1"/>
    </source>
</evidence>
<dbReference type="SUPFAM" id="SSF48264">
    <property type="entry name" value="Cytochrome P450"/>
    <property type="match status" value="1"/>
</dbReference>
<evidence type="ECO:0000313" key="7">
    <source>
        <dbReference type="Proteomes" id="UP000077755"/>
    </source>
</evidence>
<dbReference type="Gene3D" id="1.10.630.10">
    <property type="entry name" value="Cytochrome P450"/>
    <property type="match status" value="1"/>
</dbReference>
<evidence type="ECO:0000256" key="5">
    <source>
        <dbReference type="RuleBase" id="RU000461"/>
    </source>
</evidence>
<reference evidence="6" key="1">
    <citation type="journal article" date="2016" name="Nat. Genet.">
        <title>A high-quality carrot genome assembly provides new insights into carotenoid accumulation and asterid genome evolution.</title>
        <authorList>
            <person name="Iorizzo M."/>
            <person name="Ellison S."/>
            <person name="Senalik D."/>
            <person name="Zeng P."/>
            <person name="Satapoomin P."/>
            <person name="Huang J."/>
            <person name="Bowman M."/>
            <person name="Iovene M."/>
            <person name="Sanseverino W."/>
            <person name="Cavagnaro P."/>
            <person name="Yildiz M."/>
            <person name="Macko-Podgorni A."/>
            <person name="Moranska E."/>
            <person name="Grzebelus E."/>
            <person name="Grzebelus D."/>
            <person name="Ashrafi H."/>
            <person name="Zheng Z."/>
            <person name="Cheng S."/>
            <person name="Spooner D."/>
            <person name="Van Deynze A."/>
            <person name="Simon P."/>
        </authorList>
    </citation>
    <scope>NUCLEOTIDE SEQUENCE</scope>
    <source>
        <tissue evidence="6">Leaf</tissue>
    </source>
</reference>
<dbReference type="InterPro" id="IPR036396">
    <property type="entry name" value="Cyt_P450_sf"/>
</dbReference>
<keyword evidence="5" id="KW-0503">Monooxygenase</keyword>
<evidence type="ECO:0000256" key="2">
    <source>
        <dbReference type="ARBA" id="ARBA00022723"/>
    </source>
</evidence>
<evidence type="ECO:0000256" key="3">
    <source>
        <dbReference type="ARBA" id="ARBA00023002"/>
    </source>
</evidence>
<sequence>MALLSAGAAEEFCENHNLSLADWFSRHALSLHDYYTVKAGSGIVVSRFVLPAISLCLATRWILIQKFPPNFVRLWQEMFLGGTDTSSTSIEWAMCELLPNPDKMKTTISEIAIVIGANKKLQESDIDVKYKGQSYEFLPFGSGRRMCPGLQLLIECSFFTLST</sequence>
<keyword evidence="5" id="KW-0349">Heme</keyword>
<comment type="similarity">
    <text evidence="1 5">Belongs to the cytochrome P450 family.</text>
</comment>
<dbReference type="InterPro" id="IPR017972">
    <property type="entry name" value="Cyt_P450_CS"/>
</dbReference>
<dbReference type="EMBL" id="CP093350">
    <property type="protein sequence ID" value="WOH13017.1"/>
    <property type="molecule type" value="Genomic_DNA"/>
</dbReference>
<dbReference type="PRINTS" id="PR00385">
    <property type="entry name" value="P450"/>
</dbReference>
<evidence type="ECO:0000256" key="1">
    <source>
        <dbReference type="ARBA" id="ARBA00010617"/>
    </source>
</evidence>
<dbReference type="PROSITE" id="PS00086">
    <property type="entry name" value="CYTOCHROME_P450"/>
    <property type="match status" value="1"/>
</dbReference>
<keyword evidence="2 5" id="KW-0479">Metal-binding</keyword>
<gene>
    <name evidence="6" type="ORF">DCAR_0832526</name>
</gene>
<keyword evidence="4 5" id="KW-0408">Iron</keyword>
<dbReference type="InterPro" id="IPR001128">
    <property type="entry name" value="Cyt_P450"/>
</dbReference>
<keyword evidence="3 5" id="KW-0560">Oxidoreductase</keyword>
<accession>A0A175YQM0</accession>
<reference evidence="6" key="2">
    <citation type="submission" date="2022-03" db="EMBL/GenBank/DDBJ databases">
        <title>Draft title - Genomic analysis of global carrot germplasm unveils the trajectory of domestication and the origin of high carotenoid orange carrot.</title>
        <authorList>
            <person name="Iorizzo M."/>
            <person name="Ellison S."/>
            <person name="Senalik D."/>
            <person name="Macko-Podgorni A."/>
            <person name="Grzebelus D."/>
            <person name="Bostan H."/>
            <person name="Rolling W."/>
            <person name="Curaba J."/>
            <person name="Simon P."/>
        </authorList>
    </citation>
    <scope>NUCLEOTIDE SEQUENCE</scope>
    <source>
        <tissue evidence="6">Leaf</tissue>
    </source>
</reference>
<dbReference type="GO" id="GO:0005506">
    <property type="term" value="F:iron ion binding"/>
    <property type="evidence" value="ECO:0007669"/>
    <property type="project" value="InterPro"/>
</dbReference>